<evidence type="ECO:0000313" key="1">
    <source>
        <dbReference type="EMBL" id="PWI31920.1"/>
    </source>
</evidence>
<evidence type="ECO:0008006" key="3">
    <source>
        <dbReference type="Google" id="ProtNLM"/>
    </source>
</evidence>
<accession>A0A2U3B549</accession>
<organism evidence="1 2">
    <name type="scientific">Vibrio albus</name>
    <dbReference type="NCBI Taxonomy" id="2200953"/>
    <lineage>
        <taxon>Bacteria</taxon>
        <taxon>Pseudomonadati</taxon>
        <taxon>Pseudomonadota</taxon>
        <taxon>Gammaproteobacteria</taxon>
        <taxon>Vibrionales</taxon>
        <taxon>Vibrionaceae</taxon>
        <taxon>Vibrio</taxon>
    </lineage>
</organism>
<dbReference type="EMBL" id="QFWT01000013">
    <property type="protein sequence ID" value="PWI31920.1"/>
    <property type="molecule type" value="Genomic_DNA"/>
</dbReference>
<protein>
    <recommendedName>
        <fullName evidence="3">NYN domain-containing protein</fullName>
    </recommendedName>
</protein>
<evidence type="ECO:0000313" key="2">
    <source>
        <dbReference type="Proteomes" id="UP000245362"/>
    </source>
</evidence>
<dbReference type="AlphaFoldDB" id="A0A2U3B549"/>
<gene>
    <name evidence="1" type="ORF">DI392_17975</name>
</gene>
<reference evidence="1 2" key="1">
    <citation type="submission" date="2018-05" db="EMBL/GenBank/DDBJ databases">
        <title>Vibrio limimaris sp. nov., isolated from marine sediment.</title>
        <authorList>
            <person name="Li C.-M."/>
        </authorList>
    </citation>
    <scope>NUCLEOTIDE SEQUENCE [LARGE SCALE GENOMIC DNA]</scope>
    <source>
        <strain evidence="1 2">E4404</strain>
    </source>
</reference>
<comment type="caution">
    <text evidence="1">The sequence shown here is derived from an EMBL/GenBank/DDBJ whole genome shotgun (WGS) entry which is preliminary data.</text>
</comment>
<name>A0A2U3B549_9VIBR</name>
<proteinExistence type="predicted"/>
<dbReference type="RefSeq" id="WP_109321079.1">
    <property type="nucleotide sequence ID" value="NZ_QFWT01000013.1"/>
</dbReference>
<dbReference type="Proteomes" id="UP000245362">
    <property type="component" value="Unassembled WGS sequence"/>
</dbReference>
<keyword evidence="2" id="KW-1185">Reference proteome</keyword>
<sequence length="265" mass="30341">MNILSYWKHRFNKGNKSVPQSVTCVDDNEGQRSEPVTDSRLLLIDLDNVAGGESDAARSMRNKFPELIELIKDTYFPGESVEIRIYGYLNKHPIAENHQYSLIDTPPVTAAGKTLADENILWDMSQAYRAGRPVALWANDCNYSIHLGHFSQSGLDTVLLINGFGSRVLRDSCPVHHDIRWQLVRGLSIPAEEMARRDLFLANNGLSEEKTQLNYRWVKTLLRTYLIKGWESRISRHDVIKLLRRSLPEFRIDTDQEVITCIKTS</sequence>